<dbReference type="PANTHER" id="PTHR20855">
    <property type="entry name" value="ADIPOR/PROGESTIN RECEPTOR-RELATED"/>
    <property type="match status" value="1"/>
</dbReference>
<keyword evidence="8" id="KW-1185">Reference proteome</keyword>
<comment type="similarity">
    <text evidence="2">Belongs to the ADIPOR family.</text>
</comment>
<dbReference type="EMBL" id="OZ037954">
    <property type="protein sequence ID" value="CAL1699535.1"/>
    <property type="molecule type" value="Genomic_DNA"/>
</dbReference>
<evidence type="ECO:0000256" key="2">
    <source>
        <dbReference type="ARBA" id="ARBA00007018"/>
    </source>
</evidence>
<sequence>MAALTSAYLLPEDALSHRRPSLKTEDAQDQPRKDTSNHVLTWNEISDWRRDNEYIITGYRRVQESFRGCLHSVYGYLHNETVNIHSHLLGALIFGYFLLTFPKVYIDQYDGTSWIDTAVFAIFLVSAVTCLLFSASYHTFDVHSKEVSTQCHALDYTGIIVLILGSFFPCIYYGFYCDPQHQFIYLSILSIAGAGAAYIVLNPEYRKPTHRGARTAVFIALGLCGVIPVTHGFITHGLYKLCFEMGFVWLLTSAVLYIAGALLYANRIPEKLSPGTFDYFGASHQIFHVCVVLAALAHYACVLIAFDYWHSRPGQCQLP</sequence>
<keyword evidence="4 6" id="KW-1133">Transmembrane helix</keyword>
<feature type="transmembrane region" description="Helical" evidence="6">
    <location>
        <begin position="88"/>
        <end position="106"/>
    </location>
</feature>
<accession>A0ABP1CV37</accession>
<dbReference type="PANTHER" id="PTHR20855:SF52">
    <property type="entry name" value="ADIPONECTIN RECEPTOR PROTEIN"/>
    <property type="match status" value="1"/>
</dbReference>
<dbReference type="Proteomes" id="UP001497453">
    <property type="component" value="Chromosome 11"/>
</dbReference>
<feature type="transmembrane region" description="Helical" evidence="6">
    <location>
        <begin position="286"/>
        <end position="309"/>
    </location>
</feature>
<name>A0ABP1CV37_9APHY</name>
<evidence type="ECO:0000256" key="6">
    <source>
        <dbReference type="SAM" id="Phobius"/>
    </source>
</evidence>
<evidence type="ECO:0000256" key="4">
    <source>
        <dbReference type="ARBA" id="ARBA00022989"/>
    </source>
</evidence>
<dbReference type="Pfam" id="PF03006">
    <property type="entry name" value="HlyIII"/>
    <property type="match status" value="1"/>
</dbReference>
<feature type="transmembrane region" description="Helical" evidence="6">
    <location>
        <begin position="156"/>
        <end position="176"/>
    </location>
</feature>
<reference evidence="8" key="1">
    <citation type="submission" date="2024-04" db="EMBL/GenBank/DDBJ databases">
        <authorList>
            <person name="Shaw F."/>
            <person name="Minotto A."/>
        </authorList>
    </citation>
    <scope>NUCLEOTIDE SEQUENCE [LARGE SCALE GENOMIC DNA]</scope>
</reference>
<evidence type="ECO:0000256" key="1">
    <source>
        <dbReference type="ARBA" id="ARBA00004141"/>
    </source>
</evidence>
<dbReference type="InterPro" id="IPR004254">
    <property type="entry name" value="AdipoR/HlyIII-related"/>
</dbReference>
<feature type="transmembrane region" description="Helical" evidence="6">
    <location>
        <begin position="213"/>
        <end position="234"/>
    </location>
</feature>
<comment type="subcellular location">
    <subcellularLocation>
        <location evidence="1">Membrane</location>
        <topology evidence="1">Multi-pass membrane protein</topology>
    </subcellularLocation>
</comment>
<organism evidence="7 8">
    <name type="scientific">Somion occarium</name>
    <dbReference type="NCBI Taxonomy" id="3059160"/>
    <lineage>
        <taxon>Eukaryota</taxon>
        <taxon>Fungi</taxon>
        <taxon>Dikarya</taxon>
        <taxon>Basidiomycota</taxon>
        <taxon>Agaricomycotina</taxon>
        <taxon>Agaricomycetes</taxon>
        <taxon>Polyporales</taxon>
        <taxon>Cerrenaceae</taxon>
        <taxon>Somion</taxon>
    </lineage>
</organism>
<keyword evidence="3 6" id="KW-0812">Transmembrane</keyword>
<protein>
    <recommendedName>
        <fullName evidence="9">HlyIII-domain-containing protein</fullName>
    </recommendedName>
</protein>
<evidence type="ECO:0008006" key="9">
    <source>
        <dbReference type="Google" id="ProtNLM"/>
    </source>
</evidence>
<feature type="transmembrane region" description="Helical" evidence="6">
    <location>
        <begin position="182"/>
        <end position="201"/>
    </location>
</feature>
<proteinExistence type="inferred from homology"/>
<feature type="transmembrane region" description="Helical" evidence="6">
    <location>
        <begin position="246"/>
        <end position="265"/>
    </location>
</feature>
<evidence type="ECO:0000313" key="7">
    <source>
        <dbReference type="EMBL" id="CAL1699535.1"/>
    </source>
</evidence>
<keyword evidence="5 6" id="KW-0472">Membrane</keyword>
<gene>
    <name evidence="7" type="ORF">GFSPODELE1_LOCUS2725</name>
</gene>
<feature type="transmembrane region" description="Helical" evidence="6">
    <location>
        <begin position="118"/>
        <end position="135"/>
    </location>
</feature>
<evidence type="ECO:0000313" key="8">
    <source>
        <dbReference type="Proteomes" id="UP001497453"/>
    </source>
</evidence>
<evidence type="ECO:0000256" key="3">
    <source>
        <dbReference type="ARBA" id="ARBA00022692"/>
    </source>
</evidence>
<evidence type="ECO:0000256" key="5">
    <source>
        <dbReference type="ARBA" id="ARBA00023136"/>
    </source>
</evidence>